<comment type="caution">
    <text evidence="1">The sequence shown here is derived from an EMBL/GenBank/DDBJ whole genome shotgun (WGS) entry which is preliminary data.</text>
</comment>
<gene>
    <name evidence="1" type="ORF">POL67_16060</name>
</gene>
<dbReference type="Proteomes" id="UP001221411">
    <property type="component" value="Unassembled WGS sequence"/>
</dbReference>
<dbReference type="RefSeq" id="WP_271918234.1">
    <property type="nucleotide sequence ID" value="NZ_JAQNDO010000001.1"/>
</dbReference>
<dbReference type="EMBL" id="JAQNDO010000001">
    <property type="protein sequence ID" value="MDC0742865.1"/>
    <property type="molecule type" value="Genomic_DNA"/>
</dbReference>
<protein>
    <submittedName>
        <fullName evidence="1">Uncharacterized protein</fullName>
    </submittedName>
</protein>
<name>A0ABT5ELZ2_9BACT</name>
<reference evidence="1 2" key="1">
    <citation type="submission" date="2022-11" db="EMBL/GenBank/DDBJ databases">
        <title>Minimal conservation of predation-associated metabolite biosynthetic gene clusters underscores biosynthetic potential of Myxococcota including descriptions for ten novel species: Archangium lansinium sp. nov., Myxococcus landrumus sp. nov., Nannocystis bai.</title>
        <authorList>
            <person name="Ahearne A."/>
            <person name="Stevens C."/>
            <person name="Dowd S."/>
        </authorList>
    </citation>
    <scope>NUCLEOTIDE SEQUENCE [LARGE SCALE GENOMIC DNA]</scope>
    <source>
        <strain evidence="1 2">RJM3</strain>
    </source>
</reference>
<evidence type="ECO:0000313" key="1">
    <source>
        <dbReference type="EMBL" id="MDC0742865.1"/>
    </source>
</evidence>
<proteinExistence type="predicted"/>
<evidence type="ECO:0000313" key="2">
    <source>
        <dbReference type="Proteomes" id="UP001221411"/>
    </source>
</evidence>
<sequence length="460" mass="49715">MNSTDETPRTPLACIDGEPFVFADVSPIPGRSPRLGLPLASEGPAIDQYSSQHAPQGLIAYRLRRGDVAVLEDVTRALSRAPAAEGSDAGTVYGYRVRALFCDDSIGPKVVSWLQSCLADASIPRAARAALARTIASDPRCASPTLDALFVSAVVDDEAREMYAALRSAGQGARTEPSEPEPDDARRALLANPFLAVRELRDGAREVLAAHPELRGDVLAALTVAVTDETEQHDVRFHALEQLAELDRAYAVAIAEMVEDPGMAPLVAPLVKFPEPGALARYAHDVGLLPELTDGELRAVTIASVLGSRTALFAKETDAYPNHYDDVLTRLARLVSPVLDDVLFEEVPHHEFFDDVSDKDEDEDEDAYRPVNDSDQLRDVYRLRAFLPDCAYEIVAGDTTDWIAVEPVLALLNTLCEARGSDLRFVELPTGSQDACVLAAPARAIQTAVDDGVLVVIWPS</sequence>
<organism evidence="1 2">
    <name type="scientific">Polyangium mundeleinium</name>
    <dbReference type="NCBI Taxonomy" id="2995306"/>
    <lineage>
        <taxon>Bacteria</taxon>
        <taxon>Pseudomonadati</taxon>
        <taxon>Myxococcota</taxon>
        <taxon>Polyangia</taxon>
        <taxon>Polyangiales</taxon>
        <taxon>Polyangiaceae</taxon>
        <taxon>Polyangium</taxon>
    </lineage>
</organism>
<keyword evidence="2" id="KW-1185">Reference proteome</keyword>
<accession>A0ABT5ELZ2</accession>